<dbReference type="Proteomes" id="UP001597545">
    <property type="component" value="Unassembled WGS sequence"/>
</dbReference>
<reference evidence="6" key="1">
    <citation type="journal article" date="2019" name="Int. J. Syst. Evol. Microbiol.">
        <title>The Global Catalogue of Microorganisms (GCM) 10K type strain sequencing project: providing services to taxonomists for standard genome sequencing and annotation.</title>
        <authorList>
            <consortium name="The Broad Institute Genomics Platform"/>
            <consortium name="The Broad Institute Genome Sequencing Center for Infectious Disease"/>
            <person name="Wu L."/>
            <person name="Ma J."/>
        </authorList>
    </citation>
    <scope>NUCLEOTIDE SEQUENCE [LARGE SCALE GENOMIC DNA]</scope>
    <source>
        <strain evidence="6">KCTC 42662</strain>
    </source>
</reference>
<feature type="domain" description="Type I restriction modification DNA specificity" evidence="4">
    <location>
        <begin position="23"/>
        <end position="180"/>
    </location>
</feature>
<comment type="similarity">
    <text evidence="1">Belongs to the type-I restriction system S methylase family.</text>
</comment>
<evidence type="ECO:0000259" key="4">
    <source>
        <dbReference type="Pfam" id="PF01420"/>
    </source>
</evidence>
<dbReference type="InterPro" id="IPR052021">
    <property type="entry name" value="Type-I_RS_S_subunit"/>
</dbReference>
<evidence type="ECO:0000256" key="3">
    <source>
        <dbReference type="ARBA" id="ARBA00023125"/>
    </source>
</evidence>
<dbReference type="InterPro" id="IPR044946">
    <property type="entry name" value="Restrct_endonuc_typeI_TRD_sf"/>
</dbReference>
<comment type="caution">
    <text evidence="5">The sequence shown here is derived from an EMBL/GenBank/DDBJ whole genome shotgun (WGS) entry which is preliminary data.</text>
</comment>
<dbReference type="CDD" id="cd17243">
    <property type="entry name" value="RMtype1_S_AchA6I-TRD2-CR2_like"/>
    <property type="match status" value="1"/>
</dbReference>
<dbReference type="GO" id="GO:0016787">
    <property type="term" value="F:hydrolase activity"/>
    <property type="evidence" value="ECO:0007669"/>
    <property type="project" value="UniProtKB-KW"/>
</dbReference>
<dbReference type="PANTHER" id="PTHR30408">
    <property type="entry name" value="TYPE-1 RESTRICTION ENZYME ECOKI SPECIFICITY PROTEIN"/>
    <property type="match status" value="1"/>
</dbReference>
<keyword evidence="2" id="KW-0680">Restriction system</keyword>
<gene>
    <name evidence="5" type="ORF">ACFSR5_15215</name>
</gene>
<dbReference type="PANTHER" id="PTHR30408:SF12">
    <property type="entry name" value="TYPE I RESTRICTION ENZYME MJAVIII SPECIFICITY SUBUNIT"/>
    <property type="match status" value="1"/>
</dbReference>
<dbReference type="Gene3D" id="1.10.287.1120">
    <property type="entry name" value="Bipartite methylase S protein"/>
    <property type="match status" value="1"/>
</dbReference>
<dbReference type="InterPro" id="IPR000055">
    <property type="entry name" value="Restrct_endonuc_typeI_TRD"/>
</dbReference>
<protein>
    <submittedName>
        <fullName evidence="5">Restriction endonuclease subunit S</fullName>
        <ecNumber evidence="5">3.1.21.-</ecNumber>
    </submittedName>
</protein>
<dbReference type="RefSeq" id="WP_380905319.1">
    <property type="nucleotide sequence ID" value="NZ_JBHUEG010000008.1"/>
</dbReference>
<feature type="domain" description="Type I restriction modification DNA specificity" evidence="4">
    <location>
        <begin position="221"/>
        <end position="365"/>
    </location>
</feature>
<keyword evidence="5" id="KW-0255">Endonuclease</keyword>
<evidence type="ECO:0000313" key="6">
    <source>
        <dbReference type="Proteomes" id="UP001597545"/>
    </source>
</evidence>
<dbReference type="EC" id="3.1.21.-" evidence="5"/>
<proteinExistence type="inferred from homology"/>
<dbReference type="Pfam" id="PF01420">
    <property type="entry name" value="Methylase_S"/>
    <property type="match status" value="2"/>
</dbReference>
<keyword evidence="3" id="KW-0238">DNA-binding</keyword>
<evidence type="ECO:0000256" key="1">
    <source>
        <dbReference type="ARBA" id="ARBA00010923"/>
    </source>
</evidence>
<keyword evidence="5" id="KW-0378">Hydrolase</keyword>
<organism evidence="5 6">
    <name type="scientific">Sphingobacterium suaedae</name>
    <dbReference type="NCBI Taxonomy" id="1686402"/>
    <lineage>
        <taxon>Bacteria</taxon>
        <taxon>Pseudomonadati</taxon>
        <taxon>Bacteroidota</taxon>
        <taxon>Sphingobacteriia</taxon>
        <taxon>Sphingobacteriales</taxon>
        <taxon>Sphingobacteriaceae</taxon>
        <taxon>Sphingobacterium</taxon>
    </lineage>
</organism>
<evidence type="ECO:0000256" key="2">
    <source>
        <dbReference type="ARBA" id="ARBA00022747"/>
    </source>
</evidence>
<dbReference type="GO" id="GO:0004519">
    <property type="term" value="F:endonuclease activity"/>
    <property type="evidence" value="ECO:0007669"/>
    <property type="project" value="UniProtKB-KW"/>
</dbReference>
<name>A0ABW5KJ56_9SPHI</name>
<evidence type="ECO:0000313" key="5">
    <source>
        <dbReference type="EMBL" id="MFD2548999.1"/>
    </source>
</evidence>
<accession>A0ABW5KJ56</accession>
<dbReference type="Gene3D" id="3.90.220.20">
    <property type="entry name" value="DNA methylase specificity domains"/>
    <property type="match status" value="2"/>
</dbReference>
<dbReference type="EMBL" id="JBHULR010000008">
    <property type="protein sequence ID" value="MFD2548999.1"/>
    <property type="molecule type" value="Genomic_DNA"/>
</dbReference>
<sequence>MSNWRRVDELITYHGKGVTPKYVGKSSIVVLNQKCIRNNKIDYSFAQYIDDSKDYNQEKFLRIGDILINSTGQGTAGRVTLVKYIPDNFTVIVDSHILVLRTNNFFESKCLNYSLFSIESTLQKFMDGSTGQGEFDRVRLFNVKVGYSRDVITQQKIASVLSALDDKIDLNNKINAELEQMAKTLYDYWFVQFDFPNEAGKPYKSSGGKMVYNNVLKKEIPEGWETKRLGDVLNTCLGGTPSTKNKKYWNGNIPWLNSGEVSNFPLIETEQRISEEAINNSSTQLLKKGSVLLSITRHLRVNILGIDACINQSIAGLEESENIKKSYIYYAISNDIERLMSLRTGAQQPHINKTIVDDSPFLIPSHLVLSMYYNITEPIIERIINNAKQNQELAKLRDWLLPMLMNGQVKVSDNYNIDSDDTLIAAEPDVCYGGKEHLDIPSNRKSFARQVLAGKVVSVFKDDPNFSNIKFQKIQFLAEHIIEADLNQNYYYQAAGPYDNAFMKSIYGHFKTQKWFDSQNQRFVPLTKEEKIEGYYQGYFATAQERLDRLFNLLYQTTEAEAEIIATIYAVWNNRIIQGTSISDSELIEDFYEWSDRKQQYTTDQILVGLKWLRDNNLEPKGFGKLIKKAKGK</sequence>
<keyword evidence="5" id="KW-0540">Nuclease</keyword>
<keyword evidence="6" id="KW-1185">Reference proteome</keyword>
<dbReference type="SUPFAM" id="SSF116734">
    <property type="entry name" value="DNA methylase specificity domain"/>
    <property type="match status" value="2"/>
</dbReference>